<dbReference type="EC" id="2.7.1.170" evidence="2"/>
<evidence type="ECO:0000256" key="2">
    <source>
        <dbReference type="HAMAP-Rule" id="MF_01270"/>
    </source>
</evidence>
<comment type="function">
    <text evidence="2">Catalyzes the specific phosphorylation of 1,6-anhydro-N-acetylmuramic acid (anhMurNAc) with the simultaneous cleavage of the 1,6-anhydro ring, generating MurNAc-6-P. Is required for the utilization of anhMurNAc either imported from the medium or derived from its own cell wall murein, and thus plays a role in cell wall recycling.</text>
</comment>
<dbReference type="Proteomes" id="UP001144205">
    <property type="component" value="Unassembled WGS sequence"/>
</dbReference>
<proteinExistence type="inferred from homology"/>
<keyword evidence="2" id="KW-0067">ATP-binding</keyword>
<dbReference type="EMBL" id="BROH01000006">
    <property type="protein sequence ID" value="GKY88464.1"/>
    <property type="molecule type" value="Genomic_DNA"/>
</dbReference>
<dbReference type="GO" id="GO:0016301">
    <property type="term" value="F:kinase activity"/>
    <property type="evidence" value="ECO:0007669"/>
    <property type="project" value="UniProtKB-KW"/>
</dbReference>
<dbReference type="SUPFAM" id="SSF53067">
    <property type="entry name" value="Actin-like ATPase domain"/>
    <property type="match status" value="1"/>
</dbReference>
<name>A0ABQ5LU96_9RHOB</name>
<dbReference type="HAMAP" id="MF_01270">
    <property type="entry name" value="AnhMurNAc_kinase"/>
    <property type="match status" value="1"/>
</dbReference>
<keyword evidence="2" id="KW-0547">Nucleotide-binding</keyword>
<keyword evidence="4" id="KW-1185">Reference proteome</keyword>
<evidence type="ECO:0000256" key="1">
    <source>
        <dbReference type="ARBA" id="ARBA00023277"/>
    </source>
</evidence>
<dbReference type="InterPro" id="IPR043129">
    <property type="entry name" value="ATPase_NBD"/>
</dbReference>
<reference evidence="3" key="1">
    <citation type="journal article" date="2023" name="Int. J. Syst. Evol. Microbiol.">
        <title>Sinisalibacter aestuarii sp. nov., isolated from estuarine sediment of the Arakawa River.</title>
        <authorList>
            <person name="Arafat S.T."/>
            <person name="Hirano S."/>
            <person name="Sato A."/>
            <person name="Takeuchi K."/>
            <person name="Yasuda T."/>
            <person name="Terahara T."/>
            <person name="Hamada M."/>
            <person name="Kobayashi T."/>
        </authorList>
    </citation>
    <scope>NUCLEOTIDE SEQUENCE</scope>
    <source>
        <strain evidence="3">B-399</strain>
    </source>
</reference>
<evidence type="ECO:0000313" key="3">
    <source>
        <dbReference type="EMBL" id="GKY88464.1"/>
    </source>
</evidence>
<dbReference type="Pfam" id="PF03702">
    <property type="entry name" value="AnmK"/>
    <property type="match status" value="1"/>
</dbReference>
<dbReference type="RefSeq" id="WP_281842503.1">
    <property type="nucleotide sequence ID" value="NZ_BROH01000006.1"/>
</dbReference>
<comment type="pathway">
    <text evidence="2">Cell wall biogenesis; peptidoglycan recycling.</text>
</comment>
<organism evidence="3 4">
    <name type="scientific">Sinisalibacter aestuarii</name>
    <dbReference type="NCBI Taxonomy" id="2949426"/>
    <lineage>
        <taxon>Bacteria</taxon>
        <taxon>Pseudomonadati</taxon>
        <taxon>Pseudomonadota</taxon>
        <taxon>Alphaproteobacteria</taxon>
        <taxon>Rhodobacterales</taxon>
        <taxon>Roseobacteraceae</taxon>
        <taxon>Sinisalibacter</taxon>
    </lineage>
</organism>
<evidence type="ECO:0000313" key="4">
    <source>
        <dbReference type="Proteomes" id="UP001144205"/>
    </source>
</evidence>
<gene>
    <name evidence="3" type="primary">anmK_2</name>
    <name evidence="2" type="synonym">anmK</name>
    <name evidence="3" type="ORF">STA1M1_23330</name>
</gene>
<comment type="caution">
    <text evidence="2">Lacks conserved residue(s) required for the propagation of feature annotation.</text>
</comment>
<comment type="pathway">
    <text evidence="2">Amino-sugar metabolism; 1,6-anhydro-N-acetylmuramate degradation.</text>
</comment>
<keyword evidence="1 2" id="KW-0119">Carbohydrate metabolism</keyword>
<protein>
    <recommendedName>
        <fullName evidence="2">Anhydro-N-acetylmuramic acid kinase</fullName>
        <ecNumber evidence="2">2.7.1.170</ecNumber>
    </recommendedName>
    <alternativeName>
        <fullName evidence="2">AnhMurNAc kinase</fullName>
    </alternativeName>
</protein>
<comment type="similarity">
    <text evidence="2">Belongs to the anhydro-N-acetylmuramic acid kinase family.</text>
</comment>
<comment type="catalytic activity">
    <reaction evidence="2">
        <text>1,6-anhydro-N-acetyl-beta-muramate + ATP + H2O = N-acetyl-D-muramate 6-phosphate + ADP + H(+)</text>
        <dbReference type="Rhea" id="RHEA:24952"/>
        <dbReference type="ChEBI" id="CHEBI:15377"/>
        <dbReference type="ChEBI" id="CHEBI:15378"/>
        <dbReference type="ChEBI" id="CHEBI:30616"/>
        <dbReference type="ChEBI" id="CHEBI:58690"/>
        <dbReference type="ChEBI" id="CHEBI:58722"/>
        <dbReference type="ChEBI" id="CHEBI:456216"/>
        <dbReference type="EC" id="2.7.1.170"/>
    </reaction>
</comment>
<keyword evidence="2 3" id="KW-0418">Kinase</keyword>
<accession>A0ABQ5LU96</accession>
<keyword evidence="2" id="KW-0808">Transferase</keyword>
<sequence>MEPVWAVGLMTGTVLDGNIDVALLKTDGERIEEFGAYTLAPYPDDVQALLVEALAAAQSWNFAATDPAIFARAEAALTGAQSDAVLALIETAGLTPDDVRVIGFHGQTMLHRAPEPGRLGATRQLGDGALMAAHTGIDVVYDFRSADMAAGGQGAPLSAAYHGALLQSIGAGPETAVLNLGGVANFTWAGPDGTLVAFDTGPANAPINDFIRACGLGEMDRDGALATAGRVDEARLAARLQDPYLTQAYPKSLDRYGFGYEWVDGLSPEDGAATLAAFSAAAVGRGLDLLPTRPTRAIVCGGGRHNPALMRALETRAGVAVERADVIGWRGDAVEAECFAFLALRALRGLPYSYPSTTGVPAPMTGGVLAHPAARP</sequence>
<dbReference type="PANTHER" id="PTHR30605:SF0">
    <property type="entry name" value="ANHYDRO-N-ACETYLMURAMIC ACID KINASE"/>
    <property type="match status" value="1"/>
</dbReference>
<dbReference type="InterPro" id="IPR005338">
    <property type="entry name" value="Anhydro_N_Ac-Mur_kinase"/>
</dbReference>
<dbReference type="NCBIfam" id="NF007141">
    <property type="entry name" value="PRK09585.1-5"/>
    <property type="match status" value="1"/>
</dbReference>
<comment type="caution">
    <text evidence="3">The sequence shown here is derived from an EMBL/GenBank/DDBJ whole genome shotgun (WGS) entry which is preliminary data.</text>
</comment>
<dbReference type="PANTHER" id="PTHR30605">
    <property type="entry name" value="ANHYDRO-N-ACETYLMURAMIC ACID KINASE"/>
    <property type="match status" value="1"/>
</dbReference>
<dbReference type="Gene3D" id="3.30.420.40">
    <property type="match status" value="2"/>
</dbReference>